<dbReference type="FunFam" id="2.170.150.80:FF:000002">
    <property type="entry name" value="Nac domain-containing protein 86"/>
    <property type="match status" value="1"/>
</dbReference>
<dbReference type="AlphaFoldDB" id="A0A200PSY2"/>
<reference evidence="8 9" key="1">
    <citation type="journal article" date="2017" name="Mol. Plant">
        <title>The Genome of Medicinal Plant Macleaya cordata Provides New Insights into Benzylisoquinoline Alkaloids Metabolism.</title>
        <authorList>
            <person name="Liu X."/>
            <person name="Liu Y."/>
            <person name="Huang P."/>
            <person name="Ma Y."/>
            <person name="Qing Z."/>
            <person name="Tang Q."/>
            <person name="Cao H."/>
            <person name="Cheng P."/>
            <person name="Zheng Y."/>
            <person name="Yuan Z."/>
            <person name="Zhou Y."/>
            <person name="Liu J."/>
            <person name="Tang Z."/>
            <person name="Zhuo Y."/>
            <person name="Zhang Y."/>
            <person name="Yu L."/>
            <person name="Huang J."/>
            <person name="Yang P."/>
            <person name="Peng Q."/>
            <person name="Zhang J."/>
            <person name="Jiang W."/>
            <person name="Zhang Z."/>
            <person name="Lin K."/>
            <person name="Ro D.K."/>
            <person name="Chen X."/>
            <person name="Xiong X."/>
            <person name="Shang Y."/>
            <person name="Huang S."/>
            <person name="Zeng J."/>
        </authorList>
    </citation>
    <scope>NUCLEOTIDE SEQUENCE [LARGE SCALE GENOMIC DNA]</scope>
    <source>
        <strain evidence="9">cv. BLH2017</strain>
        <tissue evidence="8">Root</tissue>
    </source>
</reference>
<organism evidence="8 9">
    <name type="scientific">Macleaya cordata</name>
    <name type="common">Five-seeded plume-poppy</name>
    <name type="synonym">Bocconia cordata</name>
    <dbReference type="NCBI Taxonomy" id="56857"/>
    <lineage>
        <taxon>Eukaryota</taxon>
        <taxon>Viridiplantae</taxon>
        <taxon>Streptophyta</taxon>
        <taxon>Embryophyta</taxon>
        <taxon>Tracheophyta</taxon>
        <taxon>Spermatophyta</taxon>
        <taxon>Magnoliopsida</taxon>
        <taxon>Ranunculales</taxon>
        <taxon>Papaveraceae</taxon>
        <taxon>Papaveroideae</taxon>
        <taxon>Macleaya</taxon>
    </lineage>
</organism>
<feature type="compositionally biased region" description="Low complexity" evidence="6">
    <location>
        <begin position="187"/>
        <end position="203"/>
    </location>
</feature>
<feature type="compositionally biased region" description="Polar residues" evidence="6">
    <location>
        <begin position="204"/>
        <end position="223"/>
    </location>
</feature>
<proteinExistence type="predicted"/>
<dbReference type="PANTHER" id="PTHR31744">
    <property type="entry name" value="PROTEIN CUP-SHAPED COTYLEDON 2-RELATED"/>
    <property type="match status" value="1"/>
</dbReference>
<evidence type="ECO:0000256" key="2">
    <source>
        <dbReference type="ARBA" id="ARBA00023015"/>
    </source>
</evidence>
<evidence type="ECO:0000256" key="4">
    <source>
        <dbReference type="ARBA" id="ARBA00023163"/>
    </source>
</evidence>
<evidence type="ECO:0000259" key="7">
    <source>
        <dbReference type="PROSITE" id="PS51005"/>
    </source>
</evidence>
<sequence length="390" mass="43893">MGSASLPPGFRFHPTDDELVSYYLKRKIDGLKFELEVIPVIDLYKFDPWELPDKSFLPKRDMEWFFFCPRDRKYPNGSRTNRATRAGYWKATGKDRKIVCQSEEVTGFRKTLVFYRGRAPLGDRTDWVMHEYRLSDDLPQGSSGFQGAYALCRVVKKNEHGQKIGEVQGESKSKWVGSSSSMGNFSSSGFPSELLSSSSENPSQATNPYNGSNYSSPVTSPYQSRMIGEFDPTSTETHPTNDWISPDLILDTSKVYPQSQDVVSDYLQSYDLSNLTSWNPCPSDTTEVSPTPSYANFIDEVNPTDDFVRSGYMSPYMGTMNCMGLYGEGDATYPSLERTDSLRNLSPSMNGFEAWNPLYSPPICRQASGDGSLVELSSLWMQEDNMVIVI</sequence>
<dbReference type="PANTHER" id="PTHR31744:SF208">
    <property type="entry name" value="(WILD MALAYSIAN BANANA) HYPOTHETICAL PROTEIN"/>
    <property type="match status" value="1"/>
</dbReference>
<accession>A0A200PSY2</accession>
<dbReference type="Proteomes" id="UP000195402">
    <property type="component" value="Unassembled WGS sequence"/>
</dbReference>
<dbReference type="GO" id="GO:0003677">
    <property type="term" value="F:DNA binding"/>
    <property type="evidence" value="ECO:0007669"/>
    <property type="project" value="UniProtKB-KW"/>
</dbReference>
<dbReference type="Gene3D" id="2.170.150.80">
    <property type="entry name" value="NAC domain"/>
    <property type="match status" value="1"/>
</dbReference>
<evidence type="ECO:0000256" key="3">
    <source>
        <dbReference type="ARBA" id="ARBA00023125"/>
    </source>
</evidence>
<dbReference type="PROSITE" id="PS51005">
    <property type="entry name" value="NAC"/>
    <property type="match status" value="1"/>
</dbReference>
<dbReference type="OrthoDB" id="1931139at2759"/>
<evidence type="ECO:0000256" key="1">
    <source>
        <dbReference type="ARBA" id="ARBA00004123"/>
    </source>
</evidence>
<protein>
    <submittedName>
        <fullName evidence="8">NAC domain</fullName>
    </submittedName>
</protein>
<name>A0A200PSY2_MACCD</name>
<dbReference type="GO" id="GO:0006355">
    <property type="term" value="P:regulation of DNA-templated transcription"/>
    <property type="evidence" value="ECO:0007669"/>
    <property type="project" value="InterPro"/>
</dbReference>
<feature type="region of interest" description="Disordered" evidence="6">
    <location>
        <begin position="187"/>
        <end position="240"/>
    </location>
</feature>
<keyword evidence="4" id="KW-0804">Transcription</keyword>
<dbReference type="InterPro" id="IPR036093">
    <property type="entry name" value="NAC_dom_sf"/>
</dbReference>
<dbReference type="EMBL" id="MVGT01004145">
    <property type="protein sequence ID" value="OVA01292.1"/>
    <property type="molecule type" value="Genomic_DNA"/>
</dbReference>
<dbReference type="InParanoid" id="A0A200PSY2"/>
<keyword evidence="3" id="KW-0238">DNA-binding</keyword>
<evidence type="ECO:0000313" key="8">
    <source>
        <dbReference type="EMBL" id="OVA01292.1"/>
    </source>
</evidence>
<keyword evidence="2" id="KW-0805">Transcription regulation</keyword>
<comment type="subcellular location">
    <subcellularLocation>
        <location evidence="1">Nucleus</location>
    </subcellularLocation>
</comment>
<dbReference type="OMA" id="TSKQVEC"/>
<dbReference type="STRING" id="56857.A0A200PSY2"/>
<gene>
    <name evidence="8" type="ORF">BVC80_1653g108</name>
</gene>
<evidence type="ECO:0000313" key="9">
    <source>
        <dbReference type="Proteomes" id="UP000195402"/>
    </source>
</evidence>
<keyword evidence="9" id="KW-1185">Reference proteome</keyword>
<dbReference type="GO" id="GO:0005634">
    <property type="term" value="C:nucleus"/>
    <property type="evidence" value="ECO:0007669"/>
    <property type="project" value="UniProtKB-SubCell"/>
</dbReference>
<dbReference type="InterPro" id="IPR003441">
    <property type="entry name" value="NAC-dom"/>
</dbReference>
<evidence type="ECO:0000256" key="6">
    <source>
        <dbReference type="SAM" id="MobiDB-lite"/>
    </source>
</evidence>
<comment type="caution">
    <text evidence="8">The sequence shown here is derived from an EMBL/GenBank/DDBJ whole genome shotgun (WGS) entry which is preliminary data.</text>
</comment>
<evidence type="ECO:0000256" key="5">
    <source>
        <dbReference type="ARBA" id="ARBA00023242"/>
    </source>
</evidence>
<dbReference type="SUPFAM" id="SSF101941">
    <property type="entry name" value="NAC domain"/>
    <property type="match status" value="1"/>
</dbReference>
<dbReference type="Pfam" id="PF02365">
    <property type="entry name" value="NAM"/>
    <property type="match status" value="1"/>
</dbReference>
<keyword evidence="5" id="KW-0539">Nucleus</keyword>
<feature type="domain" description="NAC" evidence="7">
    <location>
        <begin position="6"/>
        <end position="157"/>
    </location>
</feature>
<dbReference type="FunCoup" id="A0A200PSY2">
    <property type="interactions" value="6"/>
</dbReference>